<feature type="domain" description="DUF4166" evidence="1">
    <location>
        <begin position="15"/>
        <end position="201"/>
    </location>
</feature>
<keyword evidence="3" id="KW-1185">Reference proteome</keyword>
<evidence type="ECO:0000259" key="1">
    <source>
        <dbReference type="Pfam" id="PF13761"/>
    </source>
</evidence>
<sequence length="208" mass="22894">MSVYRLAMGAGFARLQPELQDYFDLDPAGPLACGTGTGTFDVAGCPLPALRPLLRLSARDRSLFPEYQRNVPFTIVNRAGLDAAGRPALSAVRTLEFAGRTRIMEDVTVWDPQRGVLLDRVGRSGLLSTDLECSAGADGRMRLVSRRSRLLAGPLSLPLPRLLEAAAFTEQWWDQAEGRFRIRTKVIQRQLGTVLEYDGAFSYRPGSP</sequence>
<accession>A0ABS9L899</accession>
<dbReference type="Proteomes" id="UP001165368">
    <property type="component" value="Unassembled WGS sequence"/>
</dbReference>
<name>A0ABS9L899_9MICC</name>
<reference evidence="2" key="1">
    <citation type="submission" date="2022-01" db="EMBL/GenBank/DDBJ databases">
        <authorList>
            <person name="Jo J.-H."/>
            <person name="Im W.-T."/>
        </authorList>
    </citation>
    <scope>NUCLEOTIDE SEQUENCE</scope>
    <source>
        <strain evidence="2">I2-34</strain>
    </source>
</reference>
<gene>
    <name evidence="2" type="ORF">LVY72_12605</name>
</gene>
<dbReference type="EMBL" id="JAKLTQ010000008">
    <property type="protein sequence ID" value="MCG2622743.1"/>
    <property type="molecule type" value="Genomic_DNA"/>
</dbReference>
<protein>
    <submittedName>
        <fullName evidence="2">DUF4166 domain-containing protein</fullName>
    </submittedName>
</protein>
<comment type="caution">
    <text evidence="2">The sequence shown here is derived from an EMBL/GenBank/DDBJ whole genome shotgun (WGS) entry which is preliminary data.</text>
</comment>
<evidence type="ECO:0000313" key="3">
    <source>
        <dbReference type="Proteomes" id="UP001165368"/>
    </source>
</evidence>
<dbReference type="InterPro" id="IPR025311">
    <property type="entry name" value="DUF4166"/>
</dbReference>
<dbReference type="Pfam" id="PF13761">
    <property type="entry name" value="DUF4166"/>
    <property type="match status" value="1"/>
</dbReference>
<evidence type="ECO:0000313" key="2">
    <source>
        <dbReference type="EMBL" id="MCG2622743.1"/>
    </source>
</evidence>
<organism evidence="2 3">
    <name type="scientific">Arthrobacter hankyongi</name>
    <dbReference type="NCBI Taxonomy" id="2904801"/>
    <lineage>
        <taxon>Bacteria</taxon>
        <taxon>Bacillati</taxon>
        <taxon>Actinomycetota</taxon>
        <taxon>Actinomycetes</taxon>
        <taxon>Micrococcales</taxon>
        <taxon>Micrococcaceae</taxon>
        <taxon>Arthrobacter</taxon>
    </lineage>
</organism>
<proteinExistence type="predicted"/>
<dbReference type="RefSeq" id="WP_237821340.1">
    <property type="nucleotide sequence ID" value="NZ_JAKLTQ010000008.1"/>
</dbReference>